<keyword evidence="3" id="KW-1185">Reference proteome</keyword>
<keyword evidence="1" id="KW-0812">Transmembrane</keyword>
<feature type="transmembrane region" description="Helical" evidence="1">
    <location>
        <begin position="84"/>
        <end position="111"/>
    </location>
</feature>
<dbReference type="OrthoDB" id="1354971at2"/>
<dbReference type="PANTHER" id="PTHR36109:SF2">
    <property type="entry name" value="MEMBRANE PROTEIN"/>
    <property type="match status" value="1"/>
</dbReference>
<comment type="caution">
    <text evidence="2">The sequence shown here is derived from an EMBL/GenBank/DDBJ whole genome shotgun (WGS) entry which is preliminary data.</text>
</comment>
<name>A0A556MQD0_9FLAO</name>
<keyword evidence="1" id="KW-0472">Membrane</keyword>
<evidence type="ECO:0000313" key="3">
    <source>
        <dbReference type="Proteomes" id="UP000316008"/>
    </source>
</evidence>
<dbReference type="RefSeq" id="WP_144333706.1">
    <property type="nucleotide sequence ID" value="NZ_VLPL01000006.1"/>
</dbReference>
<dbReference type="EMBL" id="VLPL01000006">
    <property type="protein sequence ID" value="TSJ42075.1"/>
    <property type="molecule type" value="Genomic_DNA"/>
</dbReference>
<evidence type="ECO:0008006" key="4">
    <source>
        <dbReference type="Google" id="ProtNLM"/>
    </source>
</evidence>
<protein>
    <recommendedName>
        <fullName evidence="4">DUF1269 domain-containing protein</fullName>
    </recommendedName>
</protein>
<evidence type="ECO:0000256" key="1">
    <source>
        <dbReference type="SAM" id="Phobius"/>
    </source>
</evidence>
<dbReference type="PANTHER" id="PTHR36109">
    <property type="entry name" value="MEMBRANE PROTEIN-RELATED"/>
    <property type="match status" value="1"/>
</dbReference>
<evidence type="ECO:0000313" key="2">
    <source>
        <dbReference type="EMBL" id="TSJ42075.1"/>
    </source>
</evidence>
<organism evidence="2 3">
    <name type="scientific">Fluviicola chungangensis</name>
    <dbReference type="NCBI Taxonomy" id="2597671"/>
    <lineage>
        <taxon>Bacteria</taxon>
        <taxon>Pseudomonadati</taxon>
        <taxon>Bacteroidota</taxon>
        <taxon>Flavobacteriia</taxon>
        <taxon>Flavobacteriales</taxon>
        <taxon>Crocinitomicaceae</taxon>
        <taxon>Fluviicola</taxon>
    </lineage>
</organism>
<proteinExistence type="predicted"/>
<feature type="transmembrane region" description="Helical" evidence="1">
    <location>
        <begin position="52"/>
        <end position="78"/>
    </location>
</feature>
<reference evidence="2 3" key="1">
    <citation type="submission" date="2019-07" db="EMBL/GenBank/DDBJ databases">
        <authorList>
            <person name="Huq M.A."/>
        </authorList>
    </citation>
    <scope>NUCLEOTIDE SEQUENCE [LARGE SCALE GENOMIC DNA]</scope>
    <source>
        <strain evidence="2 3">MAH-3</strain>
    </source>
</reference>
<sequence length="159" mass="16733">MKKSISIFDSHDQAVKALEELRESGVNMSKVSLVGQAEVVDDHVHVKSNKALVAAPVAVGSVLGTTLGVLTGVGLFAIPGLGILFGAGAIVGALAGFQVGVVTGGLTTILVDLGVKEDHVEYEQHLKEGRFLLFYDGSDEEIDHVERIIEGKHLGVARH</sequence>
<gene>
    <name evidence="2" type="ORF">FO442_13390</name>
</gene>
<dbReference type="InterPro" id="IPR052948">
    <property type="entry name" value="Low_temp-induced_all0457"/>
</dbReference>
<keyword evidence="1" id="KW-1133">Transmembrane helix</keyword>
<dbReference type="AlphaFoldDB" id="A0A556MQD0"/>
<accession>A0A556MQD0</accession>
<dbReference type="Proteomes" id="UP000316008">
    <property type="component" value="Unassembled WGS sequence"/>
</dbReference>